<accession>A0A6M2DB34</accession>
<dbReference type="AlphaFoldDB" id="A0A6M2DB34"/>
<proteinExistence type="predicted"/>
<name>A0A6M2DB34_RHIMP</name>
<sequence length="88" mass="10196">MVYHYVLLYLSGWTEIFDGCVTFLPTVYYCQLVGMMDGTDIHLVSYLLPVHKIRFHLIVVGGVQAKPRPKFPMFSLRCTEFISLQHTL</sequence>
<reference evidence="1" key="1">
    <citation type="submission" date="2019-09" db="EMBL/GenBank/DDBJ databases">
        <title>Organ-specific transcriptomic study of the physiology of the cattle tick, Rhipicephalus microplus.</title>
        <authorList>
            <person name="Tirloni L."/>
            <person name="Braz G."/>
            <person name="Gandara A.C.P."/>
            <person name="Sabadin G.A."/>
            <person name="da Silva R.M."/>
            <person name="Guizzo M.G."/>
            <person name="Machado J.A."/>
            <person name="Costa E.P."/>
            <person name="Gomes H.F."/>
            <person name="Moraes J."/>
            <person name="Mota M.B.S."/>
            <person name="Mesquita R.D."/>
            <person name="Alvarenga P.H."/>
            <person name="Alves F."/>
            <person name="Seixas A."/>
            <person name="da Fonseca R.N."/>
            <person name="Fogaca A."/>
            <person name="Logullo C."/>
            <person name="Tanaka A."/>
            <person name="Daffre S."/>
            <person name="Termignoni C."/>
            <person name="Vaz I.S.Jr."/>
            <person name="Oliveira P.L."/>
            <person name="Ribeiro J.M."/>
        </authorList>
    </citation>
    <scope>NUCLEOTIDE SEQUENCE</scope>
    <source>
        <strain evidence="1">Porto Alegre</strain>
    </source>
</reference>
<protein>
    <submittedName>
        <fullName evidence="1">Putative secreted protein</fullName>
    </submittedName>
</protein>
<evidence type="ECO:0000313" key="1">
    <source>
        <dbReference type="EMBL" id="NOV43054.1"/>
    </source>
</evidence>
<organism evidence="1">
    <name type="scientific">Rhipicephalus microplus</name>
    <name type="common">Cattle tick</name>
    <name type="synonym">Boophilus microplus</name>
    <dbReference type="NCBI Taxonomy" id="6941"/>
    <lineage>
        <taxon>Eukaryota</taxon>
        <taxon>Metazoa</taxon>
        <taxon>Ecdysozoa</taxon>
        <taxon>Arthropoda</taxon>
        <taxon>Chelicerata</taxon>
        <taxon>Arachnida</taxon>
        <taxon>Acari</taxon>
        <taxon>Parasitiformes</taxon>
        <taxon>Ixodida</taxon>
        <taxon>Ixodoidea</taxon>
        <taxon>Ixodidae</taxon>
        <taxon>Rhipicephalinae</taxon>
        <taxon>Rhipicephalus</taxon>
        <taxon>Boophilus</taxon>
    </lineage>
</organism>
<dbReference type="EMBL" id="GHWJ01010317">
    <property type="protein sequence ID" value="NOV43054.1"/>
    <property type="molecule type" value="Transcribed_RNA"/>
</dbReference>